<keyword evidence="7" id="KW-1185">Reference proteome</keyword>
<evidence type="ECO:0000259" key="5">
    <source>
        <dbReference type="PROSITE" id="PS51722"/>
    </source>
</evidence>
<dbReference type="EMBL" id="JAVREQ010000001">
    <property type="protein sequence ID" value="MDT0377520.1"/>
    <property type="molecule type" value="Genomic_DNA"/>
</dbReference>
<comment type="caution">
    <text evidence="6">The sequence shown here is derived from an EMBL/GenBank/DDBJ whole genome shotgun (WGS) entry which is preliminary data.</text>
</comment>
<evidence type="ECO:0000313" key="7">
    <source>
        <dbReference type="Proteomes" id="UP001183414"/>
    </source>
</evidence>
<evidence type="ECO:0000256" key="4">
    <source>
        <dbReference type="ARBA" id="ARBA00023134"/>
    </source>
</evidence>
<evidence type="ECO:0000256" key="2">
    <source>
        <dbReference type="ARBA" id="ARBA00022490"/>
    </source>
</evidence>
<dbReference type="Gene3D" id="3.40.50.300">
    <property type="entry name" value="P-loop containing nucleotide triphosphate hydrolases"/>
    <property type="match status" value="1"/>
</dbReference>
<dbReference type="PANTHER" id="PTHR43721">
    <property type="entry name" value="ELONGATION FACTOR TU-RELATED"/>
    <property type="match status" value="1"/>
</dbReference>
<dbReference type="InterPro" id="IPR015191">
    <property type="entry name" value="SelB_WHD4"/>
</dbReference>
<keyword evidence="3" id="KW-0648">Protein biosynthesis</keyword>
<dbReference type="Pfam" id="PF25461">
    <property type="entry name" value="Beta-barrel_SelB"/>
    <property type="match status" value="1"/>
</dbReference>
<dbReference type="PANTHER" id="PTHR43721:SF22">
    <property type="entry name" value="ELONGATION FACTOR TU, MITOCHONDRIAL"/>
    <property type="match status" value="1"/>
</dbReference>
<dbReference type="InterPro" id="IPR036388">
    <property type="entry name" value="WH-like_DNA-bd_sf"/>
</dbReference>
<dbReference type="PROSITE" id="PS51722">
    <property type="entry name" value="G_TR_2"/>
    <property type="match status" value="1"/>
</dbReference>
<dbReference type="InterPro" id="IPR004535">
    <property type="entry name" value="Transl_elong_SelB"/>
</dbReference>
<dbReference type="Proteomes" id="UP001183414">
    <property type="component" value="Unassembled WGS sequence"/>
</dbReference>
<dbReference type="GO" id="GO:0003746">
    <property type="term" value="F:translation elongation factor activity"/>
    <property type="evidence" value="ECO:0007669"/>
    <property type="project" value="UniProtKB-KW"/>
</dbReference>
<dbReference type="InterPro" id="IPR027417">
    <property type="entry name" value="P-loop_NTPase"/>
</dbReference>
<dbReference type="NCBIfam" id="TIGR00475">
    <property type="entry name" value="selB"/>
    <property type="match status" value="1"/>
</dbReference>
<dbReference type="InterPro" id="IPR057335">
    <property type="entry name" value="Beta-barrel_SelB"/>
</dbReference>
<sequence length="626" mass="64316">MATAGHVDHGKSTLVRALTGTDPDRLAEEKRRGLTVDLGFAATGLPDGRAVGFVDVPGHRRFLANTLAGIATAPAVLFTVAADRGWQPQSAEHLAAVDAFGIRTGIVVVTRADLADPAPVAADARARVAGTTLHDAPAVPVSALTGAGLDVLRRHLAALADSAPVPDPHAPVRLWLDRAFTVRGAGTVVTGTLTAGTLAVGDTLELAPEGQQVTVRGLQCFGAARDGVRAPARVAVNLRRVSADAVGRGQALVTPGRWRRTDTVDIRLAEPADPSEADGPGLPGAADARALPGEPLVHCGTALTGARVRPLGGPYARLRLHTPLDLHIGDRLLLRDPGSRRLTGARVLDVAPPRLTRRGAAAARVRALADLPADGRDPAVHLGLRGLVRAGELAAAGLPHPPGAVRAGEWLLDPARAERLRAALRAEVDAHGRARPADPGLPLAAAAHRLGLPAPDLVPALVTTPAPAPVPGGPEQPPPDLVVRDGRVFGAVDETLPEALAAVARRLEEAGRDAGSAFHAPTRPELDALGATAQALAALVRHGVLERHGTGTGAVHLPGGSARRAAAALRDAAPRPFTVGDCCRILAVSRRVAIPLLEHLDGAGLTRRDADGRRLVVDGTAAAEGS</sequence>
<evidence type="ECO:0000256" key="1">
    <source>
        <dbReference type="ARBA" id="ARBA00004496"/>
    </source>
</evidence>
<keyword evidence="2" id="KW-0963">Cytoplasm</keyword>
<dbReference type="Pfam" id="PF00009">
    <property type="entry name" value="GTP_EFTU"/>
    <property type="match status" value="1"/>
</dbReference>
<evidence type="ECO:0000313" key="6">
    <source>
        <dbReference type="EMBL" id="MDT0377520.1"/>
    </source>
</evidence>
<dbReference type="InterPro" id="IPR050055">
    <property type="entry name" value="EF-Tu_GTPase"/>
</dbReference>
<organism evidence="6 7">
    <name type="scientific">Streptomyces hazeniae</name>
    <dbReference type="NCBI Taxonomy" id="3075538"/>
    <lineage>
        <taxon>Bacteria</taxon>
        <taxon>Bacillati</taxon>
        <taxon>Actinomycetota</taxon>
        <taxon>Actinomycetes</taxon>
        <taxon>Kitasatosporales</taxon>
        <taxon>Streptomycetaceae</taxon>
        <taxon>Streptomyces</taxon>
    </lineage>
</organism>
<dbReference type="InterPro" id="IPR009000">
    <property type="entry name" value="Transl_B-barrel_sf"/>
</dbReference>
<keyword evidence="6" id="KW-0251">Elongation factor</keyword>
<evidence type="ECO:0000256" key="3">
    <source>
        <dbReference type="ARBA" id="ARBA00022917"/>
    </source>
</evidence>
<keyword evidence="4" id="KW-0342">GTP-binding</keyword>
<dbReference type="Pfam" id="PF09107">
    <property type="entry name" value="WHD_3rd_SelB"/>
    <property type="match status" value="1"/>
</dbReference>
<keyword evidence="4" id="KW-0547">Nucleotide-binding</keyword>
<feature type="domain" description="Tr-type G" evidence="5">
    <location>
        <begin position="1"/>
        <end position="165"/>
    </location>
</feature>
<dbReference type="Gene3D" id="2.40.30.10">
    <property type="entry name" value="Translation factors"/>
    <property type="match status" value="1"/>
</dbReference>
<gene>
    <name evidence="6" type="primary">selB</name>
    <name evidence="6" type="ORF">RM572_01865</name>
</gene>
<dbReference type="Gene3D" id="1.10.10.10">
    <property type="entry name" value="Winged helix-like DNA-binding domain superfamily/Winged helix DNA-binding domain"/>
    <property type="match status" value="1"/>
</dbReference>
<comment type="subcellular location">
    <subcellularLocation>
        <location evidence="1">Cytoplasm</location>
    </subcellularLocation>
</comment>
<dbReference type="InterPro" id="IPR000795">
    <property type="entry name" value="T_Tr_GTP-bd_dom"/>
</dbReference>
<dbReference type="SUPFAM" id="SSF52540">
    <property type="entry name" value="P-loop containing nucleoside triphosphate hydrolases"/>
    <property type="match status" value="1"/>
</dbReference>
<reference evidence="7" key="1">
    <citation type="submission" date="2023-07" db="EMBL/GenBank/DDBJ databases">
        <title>30 novel species of actinomycetes from the DSMZ collection.</title>
        <authorList>
            <person name="Nouioui I."/>
        </authorList>
    </citation>
    <scope>NUCLEOTIDE SEQUENCE [LARGE SCALE GENOMIC DNA]</scope>
    <source>
        <strain evidence="7">DSM 42041</strain>
    </source>
</reference>
<dbReference type="SUPFAM" id="SSF50447">
    <property type="entry name" value="Translation proteins"/>
    <property type="match status" value="1"/>
</dbReference>
<protein>
    <submittedName>
        <fullName evidence="6">Selenocysteine-specific translation elongation factor</fullName>
    </submittedName>
</protein>
<accession>A0ABU2NKK0</accession>
<proteinExistence type="predicted"/>
<name>A0ABU2NKK0_9ACTN</name>